<dbReference type="EMBL" id="JACHIF010000001">
    <property type="protein sequence ID" value="MBB5036666.1"/>
    <property type="molecule type" value="Genomic_DNA"/>
</dbReference>
<dbReference type="Pfam" id="PF13482">
    <property type="entry name" value="RNase_H_2"/>
    <property type="match status" value="1"/>
</dbReference>
<proteinExistence type="predicted"/>
<accession>A0A7W8DP79</accession>
<feature type="domain" description="YprB ribonuclease H-like" evidence="1">
    <location>
        <begin position="6"/>
        <end position="151"/>
    </location>
</feature>
<keyword evidence="2" id="KW-0547">Nucleotide-binding</keyword>
<keyword evidence="3" id="KW-1185">Reference proteome</keyword>
<dbReference type="InterPro" id="IPR038720">
    <property type="entry name" value="YprB_RNase_H-like_dom"/>
</dbReference>
<sequence length="182" mass="20756">MARDIVYFDLETRRTANDVGGWGNKHKMGISIAVTYSTKLGEYRIFQEDETSDLIHQLTRADLVVGFNHVSFDYEVLMGHTIFDFREQVRDLDLLVDLEKKLGHRLKLEAVAAASLGTGKTADGLEAIRWWQQGKLAEIAEYCAFDVKVTKCVHEYGAKNGFVKYHDRNGREQQVAVEWSVD</sequence>
<dbReference type="Proteomes" id="UP000534294">
    <property type="component" value="Unassembled WGS sequence"/>
</dbReference>
<keyword evidence="2" id="KW-0067">ATP-binding</keyword>
<dbReference type="RefSeq" id="WP_184205735.1">
    <property type="nucleotide sequence ID" value="NZ_JACHIF010000001.1"/>
</dbReference>
<dbReference type="SUPFAM" id="SSF53098">
    <property type="entry name" value="Ribonuclease H-like"/>
    <property type="match status" value="1"/>
</dbReference>
<evidence type="ECO:0000313" key="2">
    <source>
        <dbReference type="EMBL" id="MBB5036666.1"/>
    </source>
</evidence>
<dbReference type="InterPro" id="IPR036397">
    <property type="entry name" value="RNaseH_sf"/>
</dbReference>
<organism evidence="2 3">
    <name type="scientific">Prosthecobacter dejongeii</name>
    <dbReference type="NCBI Taxonomy" id="48465"/>
    <lineage>
        <taxon>Bacteria</taxon>
        <taxon>Pseudomonadati</taxon>
        <taxon>Verrucomicrobiota</taxon>
        <taxon>Verrucomicrobiia</taxon>
        <taxon>Verrucomicrobiales</taxon>
        <taxon>Verrucomicrobiaceae</taxon>
        <taxon>Prosthecobacter</taxon>
    </lineage>
</organism>
<dbReference type="Gene3D" id="3.30.420.10">
    <property type="entry name" value="Ribonuclease H-like superfamily/Ribonuclease H"/>
    <property type="match status" value="1"/>
</dbReference>
<keyword evidence="2" id="KW-0378">Hydrolase</keyword>
<comment type="caution">
    <text evidence="2">The sequence shown here is derived from an EMBL/GenBank/DDBJ whole genome shotgun (WGS) entry which is preliminary data.</text>
</comment>
<protein>
    <submittedName>
        <fullName evidence="2">DEAD/DEAH box helicase domain-containing protein</fullName>
    </submittedName>
</protein>
<dbReference type="GO" id="GO:0003676">
    <property type="term" value="F:nucleic acid binding"/>
    <property type="evidence" value="ECO:0007669"/>
    <property type="project" value="InterPro"/>
</dbReference>
<reference evidence="2 3" key="1">
    <citation type="submission" date="2020-08" db="EMBL/GenBank/DDBJ databases">
        <title>Genomic Encyclopedia of Type Strains, Phase IV (KMG-IV): sequencing the most valuable type-strain genomes for metagenomic binning, comparative biology and taxonomic classification.</title>
        <authorList>
            <person name="Goeker M."/>
        </authorList>
    </citation>
    <scope>NUCLEOTIDE SEQUENCE [LARGE SCALE GENOMIC DNA]</scope>
    <source>
        <strain evidence="2 3">DSM 12251</strain>
    </source>
</reference>
<dbReference type="GO" id="GO:0004386">
    <property type="term" value="F:helicase activity"/>
    <property type="evidence" value="ECO:0007669"/>
    <property type="project" value="UniProtKB-KW"/>
</dbReference>
<evidence type="ECO:0000259" key="1">
    <source>
        <dbReference type="Pfam" id="PF13482"/>
    </source>
</evidence>
<keyword evidence="2" id="KW-0347">Helicase</keyword>
<dbReference type="InterPro" id="IPR012337">
    <property type="entry name" value="RNaseH-like_sf"/>
</dbReference>
<dbReference type="AlphaFoldDB" id="A0A7W8DP79"/>
<gene>
    <name evidence="2" type="ORF">HNQ64_000900</name>
</gene>
<name>A0A7W8DP79_9BACT</name>
<evidence type="ECO:0000313" key="3">
    <source>
        <dbReference type="Proteomes" id="UP000534294"/>
    </source>
</evidence>